<comment type="subcellular location">
    <subcellularLocation>
        <location evidence="1">Membrane</location>
        <topology evidence="1">Multi-pass membrane protein</topology>
    </subcellularLocation>
</comment>
<dbReference type="EMBL" id="MDER01000032">
    <property type="protein sequence ID" value="ODP29085.1"/>
    <property type="molecule type" value="Genomic_DNA"/>
</dbReference>
<evidence type="ECO:0000256" key="3">
    <source>
        <dbReference type="ARBA" id="ARBA00022428"/>
    </source>
</evidence>
<feature type="transmembrane region" description="Helical" evidence="8">
    <location>
        <begin position="100"/>
        <end position="118"/>
    </location>
</feature>
<evidence type="ECO:0008006" key="11">
    <source>
        <dbReference type="Google" id="ProtNLM"/>
    </source>
</evidence>
<feature type="transmembrane region" description="Helical" evidence="8">
    <location>
        <begin position="39"/>
        <end position="59"/>
    </location>
</feature>
<dbReference type="Proteomes" id="UP000094578">
    <property type="component" value="Unassembled WGS sequence"/>
</dbReference>
<feature type="transmembrane region" description="Helical" evidence="8">
    <location>
        <begin position="178"/>
        <end position="203"/>
    </location>
</feature>
<dbReference type="InterPro" id="IPR000537">
    <property type="entry name" value="UbiA_prenyltransferase"/>
</dbReference>
<dbReference type="GO" id="GO:0042371">
    <property type="term" value="P:vitamin K biosynthetic process"/>
    <property type="evidence" value="ECO:0007669"/>
    <property type="project" value="TreeGrafter"/>
</dbReference>
<evidence type="ECO:0000256" key="2">
    <source>
        <dbReference type="ARBA" id="ARBA00004863"/>
    </source>
</evidence>
<feature type="transmembrane region" description="Helical" evidence="8">
    <location>
        <begin position="124"/>
        <end position="142"/>
    </location>
</feature>
<comment type="pathway">
    <text evidence="2">Quinol/quinone metabolism; menaquinone biosynthesis.</text>
</comment>
<keyword evidence="7 8" id="KW-0472">Membrane</keyword>
<dbReference type="Pfam" id="PF01040">
    <property type="entry name" value="UbiA"/>
    <property type="match status" value="1"/>
</dbReference>
<evidence type="ECO:0000256" key="7">
    <source>
        <dbReference type="ARBA" id="ARBA00023136"/>
    </source>
</evidence>
<evidence type="ECO:0000256" key="1">
    <source>
        <dbReference type="ARBA" id="ARBA00004141"/>
    </source>
</evidence>
<dbReference type="RefSeq" id="WP_069327029.1">
    <property type="nucleotide sequence ID" value="NZ_MDER01000032.1"/>
</dbReference>
<reference evidence="9 10" key="1">
    <citation type="submission" date="2016-08" db="EMBL/GenBank/DDBJ databases">
        <title>Genome sequencing of Paenibacillus sp. TI45-13ar, isolated from Korean traditional nuruk.</title>
        <authorList>
            <person name="Kim S.-J."/>
        </authorList>
    </citation>
    <scope>NUCLEOTIDE SEQUENCE [LARGE SCALE GENOMIC DNA]</scope>
    <source>
        <strain evidence="9 10">TI45-13ar</strain>
    </source>
</reference>
<protein>
    <recommendedName>
        <fullName evidence="11">1,4-dihydroxy-2-naphthoate polyprenyltransferase</fullName>
    </recommendedName>
</protein>
<dbReference type="InterPro" id="IPR026046">
    <property type="entry name" value="UBIAD1"/>
</dbReference>
<keyword evidence="10" id="KW-1185">Reference proteome</keyword>
<evidence type="ECO:0000256" key="4">
    <source>
        <dbReference type="ARBA" id="ARBA00022679"/>
    </source>
</evidence>
<dbReference type="GO" id="GO:0004659">
    <property type="term" value="F:prenyltransferase activity"/>
    <property type="evidence" value="ECO:0007669"/>
    <property type="project" value="InterPro"/>
</dbReference>
<sequence length="308" mass="34818">MSKWIEFTQASRLHFVPLMIICVVQGALAAWIWNDQFSVIIFLLTLIGSSAIHIFSMMINDLWDYRSGVDVAAYQSDESISTDSGYLTTGKWSEQTFARVTWSMLAITIICAVTLYFLSGWGVLLLGGIGGLLALFYVVPPVKYGYIGKGSSELAHVLCFGVFPVMGAYYVQTGHFDIRLFFLSLPMGLLTTLTFFNHHFLHWKTDKKVGKRTLVVVWGERKSFRFSIVLLCLALFSILICVLVGGLPIYGILALLTAIPLCRMYQHMKNKRNLQTHQQLLWLSLRTSLQCGTVMILVLLVGRWIWII</sequence>
<dbReference type="InterPro" id="IPR044878">
    <property type="entry name" value="UbiA_sf"/>
</dbReference>
<evidence type="ECO:0000256" key="6">
    <source>
        <dbReference type="ARBA" id="ARBA00022989"/>
    </source>
</evidence>
<dbReference type="GO" id="GO:0016020">
    <property type="term" value="C:membrane"/>
    <property type="evidence" value="ECO:0007669"/>
    <property type="project" value="UniProtKB-SubCell"/>
</dbReference>
<dbReference type="Gene3D" id="1.10.357.140">
    <property type="entry name" value="UbiA prenyltransferase"/>
    <property type="match status" value="1"/>
</dbReference>
<gene>
    <name evidence="9" type="ORF">PTI45_01596</name>
</gene>
<keyword evidence="5 8" id="KW-0812">Transmembrane</keyword>
<dbReference type="CDD" id="cd13962">
    <property type="entry name" value="PT_UbiA_UBIAD1"/>
    <property type="match status" value="1"/>
</dbReference>
<comment type="caution">
    <text evidence="9">The sequence shown here is derived from an EMBL/GenBank/DDBJ whole genome shotgun (WGS) entry which is preliminary data.</text>
</comment>
<dbReference type="PIRSF" id="PIRSF005355">
    <property type="entry name" value="UBIAD1"/>
    <property type="match status" value="1"/>
</dbReference>
<evidence type="ECO:0000256" key="8">
    <source>
        <dbReference type="SAM" id="Phobius"/>
    </source>
</evidence>
<dbReference type="GO" id="GO:0009234">
    <property type="term" value="P:menaquinone biosynthetic process"/>
    <property type="evidence" value="ECO:0007669"/>
    <property type="project" value="UniProtKB-UniPathway"/>
</dbReference>
<dbReference type="PATRIC" id="fig|1886670.3.peg.1624"/>
<proteinExistence type="predicted"/>
<feature type="transmembrane region" description="Helical" evidence="8">
    <location>
        <begin position="154"/>
        <end position="172"/>
    </location>
</feature>
<name>A0A1E3L7D7_9BACL</name>
<keyword evidence="3" id="KW-0474">Menaquinone biosynthesis</keyword>
<accession>A0A1E3L7D7</accession>
<dbReference type="UniPathway" id="UPA00079"/>
<evidence type="ECO:0000256" key="5">
    <source>
        <dbReference type="ARBA" id="ARBA00022692"/>
    </source>
</evidence>
<feature type="transmembrane region" description="Helical" evidence="8">
    <location>
        <begin position="12"/>
        <end position="33"/>
    </location>
</feature>
<feature type="transmembrane region" description="Helical" evidence="8">
    <location>
        <begin position="224"/>
        <end position="243"/>
    </location>
</feature>
<dbReference type="PANTHER" id="PTHR13929">
    <property type="entry name" value="1,4-DIHYDROXY-2-NAPHTHOATE OCTAPRENYLTRANSFERASE"/>
    <property type="match status" value="1"/>
</dbReference>
<dbReference type="AlphaFoldDB" id="A0A1E3L7D7"/>
<keyword evidence="6 8" id="KW-1133">Transmembrane helix</keyword>
<organism evidence="9 10">
    <name type="scientific">Paenibacillus nuruki</name>
    <dbReference type="NCBI Taxonomy" id="1886670"/>
    <lineage>
        <taxon>Bacteria</taxon>
        <taxon>Bacillati</taxon>
        <taxon>Bacillota</taxon>
        <taxon>Bacilli</taxon>
        <taxon>Bacillales</taxon>
        <taxon>Paenibacillaceae</taxon>
        <taxon>Paenibacillus</taxon>
    </lineage>
</organism>
<dbReference type="STRING" id="1886670.PTI45_01596"/>
<feature type="transmembrane region" description="Helical" evidence="8">
    <location>
        <begin position="287"/>
        <end position="306"/>
    </location>
</feature>
<evidence type="ECO:0000313" key="10">
    <source>
        <dbReference type="Proteomes" id="UP000094578"/>
    </source>
</evidence>
<dbReference type="PANTHER" id="PTHR13929:SF0">
    <property type="entry name" value="UBIA PRENYLTRANSFERASE DOMAIN-CONTAINING PROTEIN 1"/>
    <property type="match status" value="1"/>
</dbReference>
<dbReference type="Gene3D" id="1.20.120.1780">
    <property type="entry name" value="UbiA prenyltransferase"/>
    <property type="match status" value="1"/>
</dbReference>
<evidence type="ECO:0000313" key="9">
    <source>
        <dbReference type="EMBL" id="ODP29085.1"/>
    </source>
</evidence>
<keyword evidence="4" id="KW-0808">Transferase</keyword>